<organism evidence="3 4">
    <name type="scientific">Eumeta variegata</name>
    <name type="common">Bagworm moth</name>
    <name type="synonym">Eumeta japonica</name>
    <dbReference type="NCBI Taxonomy" id="151549"/>
    <lineage>
        <taxon>Eukaryota</taxon>
        <taxon>Metazoa</taxon>
        <taxon>Ecdysozoa</taxon>
        <taxon>Arthropoda</taxon>
        <taxon>Hexapoda</taxon>
        <taxon>Insecta</taxon>
        <taxon>Pterygota</taxon>
        <taxon>Neoptera</taxon>
        <taxon>Endopterygota</taxon>
        <taxon>Lepidoptera</taxon>
        <taxon>Glossata</taxon>
        <taxon>Ditrysia</taxon>
        <taxon>Tineoidea</taxon>
        <taxon>Psychidae</taxon>
        <taxon>Oiketicinae</taxon>
        <taxon>Eumeta</taxon>
    </lineage>
</organism>
<dbReference type="EMBL" id="BGZK01000160">
    <property type="protein sequence ID" value="GBP24356.1"/>
    <property type="molecule type" value="Genomic_DNA"/>
</dbReference>
<feature type="compositionally biased region" description="Pro residues" evidence="1">
    <location>
        <begin position="27"/>
        <end position="40"/>
    </location>
</feature>
<protein>
    <recommendedName>
        <fullName evidence="2">LITAF domain-containing protein</fullName>
    </recommendedName>
</protein>
<dbReference type="InterPro" id="IPR006629">
    <property type="entry name" value="LITAF"/>
</dbReference>
<dbReference type="AlphaFoldDB" id="A0A4C1UEH6"/>
<name>A0A4C1UEH6_EUMVA</name>
<evidence type="ECO:0000313" key="3">
    <source>
        <dbReference type="EMBL" id="GBP24356.1"/>
    </source>
</evidence>
<evidence type="ECO:0000256" key="1">
    <source>
        <dbReference type="SAM" id="MobiDB-lite"/>
    </source>
</evidence>
<feature type="domain" description="LITAF" evidence="2">
    <location>
        <begin position="66"/>
        <end position="101"/>
    </location>
</feature>
<feature type="region of interest" description="Disordered" evidence="1">
    <location>
        <begin position="25"/>
        <end position="46"/>
    </location>
</feature>
<dbReference type="Proteomes" id="UP000299102">
    <property type="component" value="Unassembled WGS sequence"/>
</dbReference>
<evidence type="ECO:0000313" key="4">
    <source>
        <dbReference type="Proteomes" id="UP000299102"/>
    </source>
</evidence>
<keyword evidence="4" id="KW-1185">Reference proteome</keyword>
<dbReference type="Pfam" id="PF10601">
    <property type="entry name" value="zf-LITAF-like"/>
    <property type="match status" value="1"/>
</dbReference>
<dbReference type="OrthoDB" id="5599753at2759"/>
<evidence type="ECO:0000259" key="2">
    <source>
        <dbReference type="Pfam" id="PF10601"/>
    </source>
</evidence>
<gene>
    <name evidence="3" type="ORF">EVAR_9454_1</name>
</gene>
<sequence length="103" mass="11494">MVIQEHQHENGLAEIRVVSETVEFKPPRPPPPYSLMPPTPQAEIGTPKPTVIQNTIIVQQVPLRTSPVLFDCPICKTRVETRVNLTNTRKTHLMAGFICGVTL</sequence>
<reference evidence="3 4" key="1">
    <citation type="journal article" date="2019" name="Commun. Biol.">
        <title>The bagworm genome reveals a unique fibroin gene that provides high tensile strength.</title>
        <authorList>
            <person name="Kono N."/>
            <person name="Nakamura H."/>
            <person name="Ohtoshi R."/>
            <person name="Tomita M."/>
            <person name="Numata K."/>
            <person name="Arakawa K."/>
        </authorList>
    </citation>
    <scope>NUCLEOTIDE SEQUENCE [LARGE SCALE GENOMIC DNA]</scope>
</reference>
<comment type="caution">
    <text evidence="3">The sequence shown here is derived from an EMBL/GenBank/DDBJ whole genome shotgun (WGS) entry which is preliminary data.</text>
</comment>
<proteinExistence type="predicted"/>
<accession>A0A4C1UEH6</accession>